<dbReference type="NCBIfam" id="TIGR01814">
    <property type="entry name" value="kynureninase"/>
    <property type="match status" value="1"/>
</dbReference>
<keyword evidence="2 4" id="KW-0378">Hydrolase</keyword>
<feature type="binding site" evidence="4">
    <location>
        <position position="216"/>
    </location>
    <ligand>
        <name>pyridoxal 5'-phosphate</name>
        <dbReference type="ChEBI" id="CHEBI:597326"/>
    </ligand>
</feature>
<comment type="subcellular location">
    <subcellularLocation>
        <location evidence="4 5">Cytoplasm</location>
    </subcellularLocation>
</comment>
<dbReference type="AlphaFoldDB" id="A0A2A9NI46"/>
<dbReference type="InterPro" id="IPR015424">
    <property type="entry name" value="PyrdxlP-dep_Trfase"/>
</dbReference>
<feature type="binding site" evidence="4">
    <location>
        <position position="104"/>
    </location>
    <ligand>
        <name>pyridoxal 5'-phosphate</name>
        <dbReference type="ChEBI" id="CHEBI:597326"/>
    </ligand>
</feature>
<dbReference type="InterPro" id="IPR010111">
    <property type="entry name" value="Kynureninase"/>
</dbReference>
<evidence type="ECO:0000313" key="7">
    <source>
        <dbReference type="Proteomes" id="UP000242287"/>
    </source>
</evidence>
<dbReference type="OrthoDB" id="5978656at2759"/>
<keyword evidence="3 4" id="KW-0663">Pyridoxal phosphate</keyword>
<evidence type="ECO:0000256" key="5">
    <source>
        <dbReference type="PIRNR" id="PIRNR038800"/>
    </source>
</evidence>
<evidence type="ECO:0000256" key="1">
    <source>
        <dbReference type="ARBA" id="ARBA00022642"/>
    </source>
</evidence>
<dbReference type="FunFam" id="3.40.640.10:FF:000031">
    <property type="entry name" value="Kynureninase"/>
    <property type="match status" value="1"/>
</dbReference>
<dbReference type="GO" id="GO:0043420">
    <property type="term" value="P:anthranilate metabolic process"/>
    <property type="evidence" value="ECO:0007669"/>
    <property type="project" value="UniProtKB-UniRule"/>
</dbReference>
<dbReference type="HAMAP" id="MF_01970">
    <property type="entry name" value="Kynureninase"/>
    <property type="match status" value="1"/>
</dbReference>
<dbReference type="GO" id="GO:0005737">
    <property type="term" value="C:cytoplasm"/>
    <property type="evidence" value="ECO:0007669"/>
    <property type="project" value="UniProtKB-SubCell"/>
</dbReference>
<dbReference type="GO" id="GO:0034354">
    <property type="term" value="P:'de novo' NAD+ biosynthetic process from L-tryptophan"/>
    <property type="evidence" value="ECO:0007669"/>
    <property type="project" value="UniProtKB-UniRule"/>
</dbReference>
<evidence type="ECO:0000256" key="2">
    <source>
        <dbReference type="ARBA" id="ARBA00022801"/>
    </source>
</evidence>
<dbReference type="UniPathway" id="UPA00253">
    <property type="reaction ID" value="UER00329"/>
</dbReference>
<keyword evidence="1 4" id="KW-0662">Pyridine nucleotide biosynthesis</keyword>
<protein>
    <recommendedName>
        <fullName evidence="4 5">Kynureninase</fullName>
        <ecNumber evidence="4 5">3.7.1.3</ecNumber>
    </recommendedName>
    <alternativeName>
        <fullName evidence="4">Biosynthesis of nicotinic acid protein 5</fullName>
    </alternativeName>
    <alternativeName>
        <fullName evidence="4">L-kynurenine hydrolase</fullName>
    </alternativeName>
</protein>
<evidence type="ECO:0000256" key="3">
    <source>
        <dbReference type="ARBA" id="ARBA00022898"/>
    </source>
</evidence>
<dbReference type="GO" id="GO:0030429">
    <property type="term" value="F:kynureninase activity"/>
    <property type="evidence" value="ECO:0007669"/>
    <property type="project" value="UniProtKB-UniRule"/>
</dbReference>
<comment type="pathway">
    <text evidence="4 5">Cofactor biosynthesis; NAD(+) biosynthesis; quinolinate from L-kynurenine: step 2/3.</text>
</comment>
<dbReference type="Gene3D" id="3.90.1150.10">
    <property type="entry name" value="Aspartate Aminotransferase, domain 1"/>
    <property type="match status" value="1"/>
</dbReference>
<dbReference type="GO" id="GO:0030170">
    <property type="term" value="F:pyridoxal phosphate binding"/>
    <property type="evidence" value="ECO:0007669"/>
    <property type="project" value="UniProtKB-UniRule"/>
</dbReference>
<dbReference type="STRING" id="703135.A0A2A9NI46"/>
<comment type="subunit">
    <text evidence="4 5">Homodimer.</text>
</comment>
<dbReference type="GO" id="GO:0019441">
    <property type="term" value="P:L-tryptophan catabolic process to kynurenine"/>
    <property type="evidence" value="ECO:0007669"/>
    <property type="project" value="TreeGrafter"/>
</dbReference>
<feature type="binding site" evidence="4">
    <location>
        <position position="241"/>
    </location>
    <ligand>
        <name>pyridoxal 5'-phosphate</name>
        <dbReference type="ChEBI" id="CHEBI:597326"/>
    </ligand>
</feature>
<dbReference type="SUPFAM" id="SSF53383">
    <property type="entry name" value="PLP-dependent transferases"/>
    <property type="match status" value="1"/>
</dbReference>
<dbReference type="PANTHER" id="PTHR14084">
    <property type="entry name" value="KYNURENINASE"/>
    <property type="match status" value="1"/>
</dbReference>
<name>A0A2A9NI46_9AGAR</name>
<proteinExistence type="inferred from homology"/>
<dbReference type="EMBL" id="KZ301999">
    <property type="protein sequence ID" value="PFH50665.1"/>
    <property type="molecule type" value="Genomic_DNA"/>
</dbReference>
<dbReference type="InterPro" id="IPR015422">
    <property type="entry name" value="PyrdxlP-dep_Trfase_small"/>
</dbReference>
<organism evidence="6 7">
    <name type="scientific">Amanita thiersii Skay4041</name>
    <dbReference type="NCBI Taxonomy" id="703135"/>
    <lineage>
        <taxon>Eukaryota</taxon>
        <taxon>Fungi</taxon>
        <taxon>Dikarya</taxon>
        <taxon>Basidiomycota</taxon>
        <taxon>Agaricomycotina</taxon>
        <taxon>Agaricomycetes</taxon>
        <taxon>Agaricomycetidae</taxon>
        <taxon>Agaricales</taxon>
        <taxon>Pluteineae</taxon>
        <taxon>Amanitaceae</taxon>
        <taxon>Amanita</taxon>
    </lineage>
</organism>
<evidence type="ECO:0000313" key="6">
    <source>
        <dbReference type="EMBL" id="PFH50665.1"/>
    </source>
</evidence>
<dbReference type="InterPro" id="IPR015421">
    <property type="entry name" value="PyrdxlP-dep_Trfase_major"/>
</dbReference>
<feature type="binding site" evidence="4">
    <location>
        <position position="271"/>
    </location>
    <ligand>
        <name>pyridoxal 5'-phosphate</name>
        <dbReference type="ChEBI" id="CHEBI:597326"/>
    </ligand>
</feature>
<dbReference type="GO" id="GO:0097053">
    <property type="term" value="P:L-kynurenine catabolic process"/>
    <property type="evidence" value="ECO:0007669"/>
    <property type="project" value="UniProtKB-UniRule"/>
</dbReference>
<dbReference type="PANTHER" id="PTHR14084:SF0">
    <property type="entry name" value="KYNURENINASE"/>
    <property type="match status" value="1"/>
</dbReference>
<feature type="binding site" evidence="4">
    <location>
        <position position="103"/>
    </location>
    <ligand>
        <name>pyridoxal 5'-phosphate</name>
        <dbReference type="ChEBI" id="CHEBI:597326"/>
    </ligand>
</feature>
<comment type="similarity">
    <text evidence="4 5">Belongs to the kynureninase family.</text>
</comment>
<feature type="modified residue" description="N6-(pyridoxal phosphate)lysine" evidence="4">
    <location>
        <position position="242"/>
    </location>
</feature>
<feature type="binding site" evidence="4">
    <location>
        <position position="187"/>
    </location>
    <ligand>
        <name>pyridoxal 5'-phosphate</name>
        <dbReference type="ChEBI" id="CHEBI:597326"/>
    </ligand>
</feature>
<feature type="binding site" evidence="4">
    <location>
        <position position="219"/>
    </location>
    <ligand>
        <name>pyridoxal 5'-phosphate</name>
        <dbReference type="ChEBI" id="CHEBI:597326"/>
    </ligand>
</feature>
<comment type="catalytic activity">
    <reaction evidence="4 5">
        <text>L-kynurenine + H2O = anthranilate + L-alanine + H(+)</text>
        <dbReference type="Rhea" id="RHEA:16813"/>
        <dbReference type="ChEBI" id="CHEBI:15377"/>
        <dbReference type="ChEBI" id="CHEBI:15378"/>
        <dbReference type="ChEBI" id="CHEBI:16567"/>
        <dbReference type="ChEBI" id="CHEBI:57959"/>
        <dbReference type="ChEBI" id="CHEBI:57972"/>
        <dbReference type="EC" id="3.7.1.3"/>
    </reaction>
</comment>
<keyword evidence="4 5" id="KW-0963">Cytoplasm</keyword>
<dbReference type="EC" id="3.7.1.3" evidence="4 5"/>
<comment type="cofactor">
    <cofactor evidence="4 5">
        <name>pyridoxal 5'-phosphate</name>
        <dbReference type="ChEBI" id="CHEBI:597326"/>
    </cofactor>
</comment>
<keyword evidence="7" id="KW-1185">Reference proteome</keyword>
<feature type="binding site" evidence="4">
    <location>
        <position position="299"/>
    </location>
    <ligand>
        <name>pyridoxal 5'-phosphate</name>
        <dbReference type="ChEBI" id="CHEBI:597326"/>
    </ligand>
</feature>
<gene>
    <name evidence="4" type="primary">BNA5</name>
    <name evidence="6" type="ORF">AMATHDRAFT_144490</name>
</gene>
<reference evidence="6 7" key="1">
    <citation type="submission" date="2014-02" db="EMBL/GenBank/DDBJ databases">
        <title>Transposable element dynamics among asymbiotic and ectomycorrhizal Amanita fungi.</title>
        <authorList>
            <consortium name="DOE Joint Genome Institute"/>
            <person name="Hess J."/>
            <person name="Skrede I."/>
            <person name="Wolfe B."/>
            <person name="LaButti K."/>
            <person name="Ohm R.A."/>
            <person name="Grigoriev I.V."/>
            <person name="Pringle A."/>
        </authorList>
    </citation>
    <scope>NUCLEOTIDE SEQUENCE [LARGE SCALE GENOMIC DNA]</scope>
    <source>
        <strain evidence="6 7">SKay4041</strain>
    </source>
</reference>
<dbReference type="Gene3D" id="3.40.640.10">
    <property type="entry name" value="Type I PLP-dependent aspartate aminotransferase-like (Major domain)"/>
    <property type="match status" value="1"/>
</dbReference>
<evidence type="ECO:0000256" key="4">
    <source>
        <dbReference type="HAMAP-Rule" id="MF_03017"/>
    </source>
</evidence>
<dbReference type="Pfam" id="PF22580">
    <property type="entry name" value="KYNU_C"/>
    <property type="match status" value="1"/>
</dbReference>
<comment type="catalytic activity">
    <reaction evidence="5">
        <text>3-hydroxy-L-kynurenine + H2O = 3-hydroxyanthranilate + L-alanine + H(+)</text>
        <dbReference type="Rhea" id="RHEA:25143"/>
        <dbReference type="ChEBI" id="CHEBI:15377"/>
        <dbReference type="ChEBI" id="CHEBI:15378"/>
        <dbReference type="ChEBI" id="CHEBI:36559"/>
        <dbReference type="ChEBI" id="CHEBI:57972"/>
        <dbReference type="ChEBI" id="CHEBI:58125"/>
        <dbReference type="EC" id="3.7.1.3"/>
    </reaction>
</comment>
<comment type="function">
    <text evidence="4 5">Catalyzes the cleavage of L-kynurenine (L-Kyn) and L-3-hydroxykynurenine (L-3OHKyn) into anthranilic acid (AA) and 3-hydroxyanthranilic acid (3-OHAA), respectively.</text>
</comment>
<dbReference type="GO" id="GO:0019805">
    <property type="term" value="P:quinolinate biosynthetic process"/>
    <property type="evidence" value="ECO:0007669"/>
    <property type="project" value="UniProtKB-UniRule"/>
</dbReference>
<dbReference type="UniPathway" id="UPA00334">
    <property type="reaction ID" value="UER00455"/>
</dbReference>
<dbReference type="PIRSF" id="PIRSF038800">
    <property type="entry name" value="KYNU"/>
    <property type="match status" value="1"/>
</dbReference>
<accession>A0A2A9NI46</accession>
<sequence length="450" mass="49914">MSSLYTPLSDHFIVPSKASIGASLAKDPQSPSHYLCGNSLGLQSKKSRTRIHEEIDVWASRSVIGHFSHPHDKPWVKYTDALHPILAELVGAKESEVVCMSTLTTNLHLMMNSFYKPTPKRFKILCEARAFPSDQYAFASQAIAHGFNPDQAVREVWPREGEYTLREEDILKIIEEEGQSIALVIFSGVQYYTGQLFPMEKITRAAKAQGCICGWDLAHAIGNVPLTLHDWDVDFAVWCTYKYVNSGPGGIAGLFIHEKWDKNEKPKFTGWWGHELSTRFKMPPEFSATPGAQGFQQSNPCVLAMASLLGSLQTFKEAGMMGAIRERSLKLTSAFEKMLQQSKYYVPPQQAALAKPGSFRGPRFTIITPSDPESRGAQLSLLFLPIGSGAMQKVFDYLCGNGVIGDEREPDVIRLAPAPLYNTLYDCEQAVLHLNAALDLVAKSNSIPKL</sequence>
<comment type="pathway">
    <text evidence="4 5">Amino-acid degradation; L-kynurenine degradation; L-alanine and anthranilate from L-kynurenine: step 1/1.</text>
</comment>
<dbReference type="Proteomes" id="UP000242287">
    <property type="component" value="Unassembled WGS sequence"/>
</dbReference>
<feature type="binding site" evidence="4">
    <location>
        <begin position="131"/>
        <end position="134"/>
    </location>
    <ligand>
        <name>pyridoxal 5'-phosphate</name>
        <dbReference type="ChEBI" id="CHEBI:597326"/>
    </ligand>
</feature>